<keyword evidence="12" id="KW-1185">Reference proteome</keyword>
<evidence type="ECO:0000256" key="6">
    <source>
        <dbReference type="ARBA" id="ARBA00072890"/>
    </source>
</evidence>
<evidence type="ECO:0000256" key="7">
    <source>
        <dbReference type="PROSITE-ProRule" id="PRU00546"/>
    </source>
</evidence>
<dbReference type="FunFam" id="2.10.230.10:FF:000001">
    <property type="entry name" value="DnaJ subfamily A member 2"/>
    <property type="match status" value="1"/>
</dbReference>
<evidence type="ECO:0000256" key="4">
    <source>
        <dbReference type="ARBA" id="ARBA00022833"/>
    </source>
</evidence>
<dbReference type="GO" id="GO:0005737">
    <property type="term" value="C:cytoplasm"/>
    <property type="evidence" value="ECO:0007669"/>
    <property type="project" value="TreeGrafter"/>
</dbReference>
<evidence type="ECO:0000256" key="5">
    <source>
        <dbReference type="ARBA" id="ARBA00023186"/>
    </source>
</evidence>
<evidence type="ECO:0000256" key="8">
    <source>
        <dbReference type="SAM" id="MobiDB-lite"/>
    </source>
</evidence>
<dbReference type="STRING" id="1314778.A0A5C3PN77"/>
<feature type="zinc finger region" description="CR-type" evidence="7">
    <location>
        <begin position="222"/>
        <end position="303"/>
    </location>
</feature>
<dbReference type="Pfam" id="PF00226">
    <property type="entry name" value="DnaJ"/>
    <property type="match status" value="1"/>
</dbReference>
<dbReference type="PROSITE" id="PS51188">
    <property type="entry name" value="ZF_CR"/>
    <property type="match status" value="1"/>
</dbReference>
<dbReference type="Pfam" id="PF01556">
    <property type="entry name" value="DnaJ_C"/>
    <property type="match status" value="1"/>
</dbReference>
<dbReference type="HAMAP" id="MF_01152">
    <property type="entry name" value="DnaJ"/>
    <property type="match status" value="1"/>
</dbReference>
<keyword evidence="4 7" id="KW-0862">Zinc</keyword>
<evidence type="ECO:0000256" key="2">
    <source>
        <dbReference type="ARBA" id="ARBA00022737"/>
    </source>
</evidence>
<dbReference type="PRINTS" id="PR00625">
    <property type="entry name" value="JDOMAIN"/>
</dbReference>
<dbReference type="InterPro" id="IPR036869">
    <property type="entry name" value="J_dom_sf"/>
</dbReference>
<feature type="domain" description="J" evidence="9">
    <location>
        <begin position="70"/>
        <end position="134"/>
    </location>
</feature>
<dbReference type="GO" id="GO:0051082">
    <property type="term" value="F:unfolded protein binding"/>
    <property type="evidence" value="ECO:0007669"/>
    <property type="project" value="InterPro"/>
</dbReference>
<dbReference type="PROSITE" id="PS00636">
    <property type="entry name" value="DNAJ_1"/>
    <property type="match status" value="1"/>
</dbReference>
<dbReference type="InterPro" id="IPR002939">
    <property type="entry name" value="DnaJ_C"/>
</dbReference>
<dbReference type="Gene3D" id="2.10.230.10">
    <property type="entry name" value="Heat shock protein DnaJ, cysteine-rich domain"/>
    <property type="match status" value="1"/>
</dbReference>
<dbReference type="CDD" id="cd10747">
    <property type="entry name" value="DnaJ_C"/>
    <property type="match status" value="1"/>
</dbReference>
<keyword evidence="5" id="KW-0143">Chaperone</keyword>
<dbReference type="InterPro" id="IPR001623">
    <property type="entry name" value="DnaJ_domain"/>
</dbReference>
<dbReference type="GO" id="GO:0009408">
    <property type="term" value="P:response to heat"/>
    <property type="evidence" value="ECO:0007669"/>
    <property type="project" value="InterPro"/>
</dbReference>
<dbReference type="SUPFAM" id="SSF46565">
    <property type="entry name" value="Chaperone J-domain"/>
    <property type="match status" value="1"/>
</dbReference>
<accession>A0A5C3PN77</accession>
<dbReference type="FunCoup" id="A0A5C3PN77">
    <property type="interactions" value="424"/>
</dbReference>
<dbReference type="FunFam" id="2.60.260.20:FF:000005">
    <property type="entry name" value="Chaperone protein dnaJ 1, mitochondrial"/>
    <property type="match status" value="1"/>
</dbReference>
<feature type="compositionally biased region" description="Polar residues" evidence="8">
    <location>
        <begin position="485"/>
        <end position="497"/>
    </location>
</feature>
<dbReference type="Pfam" id="PF00684">
    <property type="entry name" value="DnaJ_CXXCXGXG"/>
    <property type="match status" value="1"/>
</dbReference>
<organism evidence="11 12">
    <name type="scientific">Polyporus arcularius HHB13444</name>
    <dbReference type="NCBI Taxonomy" id="1314778"/>
    <lineage>
        <taxon>Eukaryota</taxon>
        <taxon>Fungi</taxon>
        <taxon>Dikarya</taxon>
        <taxon>Basidiomycota</taxon>
        <taxon>Agaricomycotina</taxon>
        <taxon>Agaricomycetes</taxon>
        <taxon>Polyporales</taxon>
        <taxon>Polyporaceae</taxon>
        <taxon>Polyporus</taxon>
    </lineage>
</organism>
<feature type="domain" description="CR-type" evidence="10">
    <location>
        <begin position="222"/>
        <end position="303"/>
    </location>
</feature>
<evidence type="ECO:0000313" key="11">
    <source>
        <dbReference type="EMBL" id="TFK89768.1"/>
    </source>
</evidence>
<dbReference type="GO" id="GO:0031072">
    <property type="term" value="F:heat shock protein binding"/>
    <property type="evidence" value="ECO:0007669"/>
    <property type="project" value="InterPro"/>
</dbReference>
<dbReference type="GO" id="GO:0008270">
    <property type="term" value="F:zinc ion binding"/>
    <property type="evidence" value="ECO:0007669"/>
    <property type="project" value="UniProtKB-KW"/>
</dbReference>
<dbReference type="EMBL" id="ML211066">
    <property type="protein sequence ID" value="TFK89768.1"/>
    <property type="molecule type" value="Genomic_DNA"/>
</dbReference>
<dbReference type="InterPro" id="IPR008971">
    <property type="entry name" value="HSP40/DnaJ_pept-bd"/>
</dbReference>
<dbReference type="Gene3D" id="2.60.260.20">
    <property type="entry name" value="Urease metallochaperone UreE, N-terminal domain"/>
    <property type="match status" value="2"/>
</dbReference>
<dbReference type="Gene3D" id="1.10.287.110">
    <property type="entry name" value="DnaJ domain"/>
    <property type="match status" value="1"/>
</dbReference>
<dbReference type="InterPro" id="IPR001305">
    <property type="entry name" value="HSP_DnaJ_Cys-rich_dom"/>
</dbReference>
<evidence type="ECO:0000259" key="10">
    <source>
        <dbReference type="PROSITE" id="PS51188"/>
    </source>
</evidence>
<evidence type="ECO:0000313" key="12">
    <source>
        <dbReference type="Proteomes" id="UP000308197"/>
    </source>
</evidence>
<dbReference type="InterPro" id="IPR036410">
    <property type="entry name" value="HSP_DnaJ_Cys-rich_dom_sf"/>
</dbReference>
<dbReference type="CDD" id="cd10719">
    <property type="entry name" value="DnaJ_zf"/>
    <property type="match status" value="1"/>
</dbReference>
<dbReference type="GO" id="GO:0042026">
    <property type="term" value="P:protein refolding"/>
    <property type="evidence" value="ECO:0007669"/>
    <property type="project" value="TreeGrafter"/>
</dbReference>
<keyword evidence="2" id="KW-0677">Repeat</keyword>
<gene>
    <name evidence="11" type="ORF">K466DRAFT_574663</name>
</gene>
<dbReference type="SUPFAM" id="SSF57938">
    <property type="entry name" value="DnaJ/Hsp40 cysteine-rich domain"/>
    <property type="match status" value="1"/>
</dbReference>
<evidence type="ECO:0000256" key="3">
    <source>
        <dbReference type="ARBA" id="ARBA00022771"/>
    </source>
</evidence>
<keyword evidence="3 7" id="KW-0863">Zinc-finger</keyword>
<protein>
    <recommendedName>
        <fullName evidence="6">DnaJ homolog 1, mitochondrial</fullName>
    </recommendedName>
</protein>
<dbReference type="Proteomes" id="UP000308197">
    <property type="component" value="Unassembled WGS sequence"/>
</dbReference>
<name>A0A5C3PN77_9APHY</name>
<dbReference type="AlphaFoldDB" id="A0A5C3PN77"/>
<sequence length="511" mass="53963">MPPRLSSKRVLSFNTPYAYLRPASATCARSLVTVLNVRPPRARKGKACAVSRAGPSRAFHASSVHQAPKDPYQVLGVKKDASPADIKKTYFALARKYHPDTNPDKNAQEKFVEIQEAYDILKDEKKRAEYDKYGAASQQPGFNANAYENARSGFGSGGFGFGNFQDFSGAFGGARGGPRGDVFDQLFGMFGGASAGSGAQAFGRGGDVEATVGISFMEACKGTKRTITVTPIVKCTTCSGSGLKAGASRSTCSACGGTGVRSYVIDSGFHMQTTCTSCHGTGSTVPPSGQCDTCAGVGQVKVRKSVPIDIPAGVEDGMTLKVPGQGDAPLGGNGRPGDLLVRINVASSKAFKRQGANIYHEARIPVHTALLGGKVRVPTLDGEVDVRVPSGTQPGEQMVLKGHGIAPAYRDGKGDLFVTFNVQLPRALTSRQRELLQQYADDVEGRTSTSSRQEARQESPRKPSTNEAASSDSRASAQPEDHTNGTESSTSAAQDSWVSRALNRLKRLIGS</sequence>
<dbReference type="PROSITE" id="PS50076">
    <property type="entry name" value="DNAJ_2"/>
    <property type="match status" value="1"/>
</dbReference>
<dbReference type="PANTHER" id="PTHR43096:SF52">
    <property type="entry name" value="DNAJ HOMOLOG 1, MITOCHONDRIAL-RELATED"/>
    <property type="match status" value="1"/>
</dbReference>
<dbReference type="SMART" id="SM00271">
    <property type="entry name" value="DnaJ"/>
    <property type="match status" value="1"/>
</dbReference>
<dbReference type="InParanoid" id="A0A5C3PN77"/>
<feature type="compositionally biased region" description="Polar residues" evidence="8">
    <location>
        <begin position="462"/>
        <end position="476"/>
    </location>
</feature>
<dbReference type="GO" id="GO:0005524">
    <property type="term" value="F:ATP binding"/>
    <property type="evidence" value="ECO:0007669"/>
    <property type="project" value="InterPro"/>
</dbReference>
<evidence type="ECO:0000256" key="1">
    <source>
        <dbReference type="ARBA" id="ARBA00022723"/>
    </source>
</evidence>
<dbReference type="InterPro" id="IPR012724">
    <property type="entry name" value="DnaJ"/>
</dbReference>
<evidence type="ECO:0000259" key="9">
    <source>
        <dbReference type="PROSITE" id="PS50076"/>
    </source>
</evidence>
<proteinExistence type="inferred from homology"/>
<dbReference type="SUPFAM" id="SSF49493">
    <property type="entry name" value="HSP40/DnaJ peptide-binding domain"/>
    <property type="match status" value="2"/>
</dbReference>
<keyword evidence="1 7" id="KW-0479">Metal-binding</keyword>
<dbReference type="CDD" id="cd06257">
    <property type="entry name" value="DnaJ"/>
    <property type="match status" value="1"/>
</dbReference>
<dbReference type="InterPro" id="IPR018253">
    <property type="entry name" value="DnaJ_domain_CS"/>
</dbReference>
<feature type="region of interest" description="Disordered" evidence="8">
    <location>
        <begin position="439"/>
        <end position="497"/>
    </location>
</feature>
<reference evidence="11 12" key="1">
    <citation type="journal article" date="2019" name="Nat. Ecol. Evol.">
        <title>Megaphylogeny resolves global patterns of mushroom evolution.</title>
        <authorList>
            <person name="Varga T."/>
            <person name="Krizsan K."/>
            <person name="Foldi C."/>
            <person name="Dima B."/>
            <person name="Sanchez-Garcia M."/>
            <person name="Sanchez-Ramirez S."/>
            <person name="Szollosi G.J."/>
            <person name="Szarkandi J.G."/>
            <person name="Papp V."/>
            <person name="Albert L."/>
            <person name="Andreopoulos W."/>
            <person name="Angelini C."/>
            <person name="Antonin V."/>
            <person name="Barry K.W."/>
            <person name="Bougher N.L."/>
            <person name="Buchanan P."/>
            <person name="Buyck B."/>
            <person name="Bense V."/>
            <person name="Catcheside P."/>
            <person name="Chovatia M."/>
            <person name="Cooper J."/>
            <person name="Damon W."/>
            <person name="Desjardin D."/>
            <person name="Finy P."/>
            <person name="Geml J."/>
            <person name="Haridas S."/>
            <person name="Hughes K."/>
            <person name="Justo A."/>
            <person name="Karasinski D."/>
            <person name="Kautmanova I."/>
            <person name="Kiss B."/>
            <person name="Kocsube S."/>
            <person name="Kotiranta H."/>
            <person name="LaButti K.M."/>
            <person name="Lechner B.E."/>
            <person name="Liimatainen K."/>
            <person name="Lipzen A."/>
            <person name="Lukacs Z."/>
            <person name="Mihaltcheva S."/>
            <person name="Morgado L.N."/>
            <person name="Niskanen T."/>
            <person name="Noordeloos M.E."/>
            <person name="Ohm R.A."/>
            <person name="Ortiz-Santana B."/>
            <person name="Ovrebo C."/>
            <person name="Racz N."/>
            <person name="Riley R."/>
            <person name="Savchenko A."/>
            <person name="Shiryaev A."/>
            <person name="Soop K."/>
            <person name="Spirin V."/>
            <person name="Szebenyi C."/>
            <person name="Tomsovsky M."/>
            <person name="Tulloss R.E."/>
            <person name="Uehling J."/>
            <person name="Grigoriev I.V."/>
            <person name="Vagvolgyi C."/>
            <person name="Papp T."/>
            <person name="Martin F.M."/>
            <person name="Miettinen O."/>
            <person name="Hibbett D.S."/>
            <person name="Nagy L.G."/>
        </authorList>
    </citation>
    <scope>NUCLEOTIDE SEQUENCE [LARGE SCALE GENOMIC DNA]</scope>
    <source>
        <strain evidence="11 12">HHB13444</strain>
    </source>
</reference>
<dbReference type="PANTHER" id="PTHR43096">
    <property type="entry name" value="DNAJ HOMOLOG 1, MITOCHONDRIAL-RELATED"/>
    <property type="match status" value="1"/>
</dbReference>